<dbReference type="Proteomes" id="UP001274896">
    <property type="component" value="Unassembled WGS sequence"/>
</dbReference>
<evidence type="ECO:0000313" key="5">
    <source>
        <dbReference type="Proteomes" id="UP001274896"/>
    </source>
</evidence>
<gene>
    <name evidence="4" type="ORF">QTP70_008302</name>
</gene>
<keyword evidence="2" id="KW-0479">Metal-binding</keyword>
<keyword evidence="5" id="KW-1185">Reference proteome</keyword>
<evidence type="ECO:0000256" key="1">
    <source>
        <dbReference type="ARBA" id="ARBA00022737"/>
    </source>
</evidence>
<proteinExistence type="predicted"/>
<evidence type="ECO:0000256" key="2">
    <source>
        <dbReference type="ARBA" id="ARBA00023038"/>
    </source>
</evidence>
<dbReference type="PANTHER" id="PTHR24207:SF0">
    <property type="entry name" value="LIPOMA-PREFERRED PARTNER"/>
    <property type="match status" value="1"/>
</dbReference>
<name>A0AAE0VE20_9TELE</name>
<keyword evidence="2" id="KW-0862">Zinc</keyword>
<reference evidence="4" key="1">
    <citation type="submission" date="2023-06" db="EMBL/GenBank/DDBJ databases">
        <title>Male Hemibagrus guttatus genome.</title>
        <authorList>
            <person name="Bian C."/>
        </authorList>
    </citation>
    <scope>NUCLEOTIDE SEQUENCE</scope>
    <source>
        <strain evidence="4">Male_cb2023</strain>
        <tissue evidence="4">Muscle</tissue>
    </source>
</reference>
<protein>
    <submittedName>
        <fullName evidence="4">Uncharacterized protein</fullName>
    </submittedName>
</protein>
<dbReference type="GO" id="GO:0001725">
    <property type="term" value="C:stress fiber"/>
    <property type="evidence" value="ECO:0007669"/>
    <property type="project" value="TreeGrafter"/>
</dbReference>
<feature type="region of interest" description="Disordered" evidence="3">
    <location>
        <begin position="239"/>
        <end position="397"/>
    </location>
</feature>
<evidence type="ECO:0000256" key="3">
    <source>
        <dbReference type="SAM" id="MobiDB-lite"/>
    </source>
</evidence>
<sequence>MSAETGVVVDVFTGSLTNFFLIVTKPFKPFLNLVVYSDYPPPPPPVVDASSLPSSSSLPPPPLMDESAFGFQIKGPEKTLEERRSSLDAEIDSLTSILADLESSSPYKSRTPQAAEWECKFCRVAIDSNTAQGSWKSGVAEKYVRVVQDMYERSRTVVRCAVVMDQLSEEVRQESPWTMMFADDIVICSESREQVEENLERWRFTLERRGMKNSATLPAMSPNAPVTGYKRMVIPTQPPLTATKKSTPKPQAHPSAAPASSPSPSSRPQQPVPASYSTASTPSQPTFSVQARAAQPGPQQQQQQQPGRATYAQGQYTPAQPRGPDFAYGPPQPTFSAVGGYHDQHYGGAPAPGGQNTWRAEPSHHAVLPHNQSYQPSAPKKTYITDAPPSMAPYGAGAMGAQKFTILPGLQ</sequence>
<dbReference type="EMBL" id="JAUCMX010000001">
    <property type="protein sequence ID" value="KAK3556506.1"/>
    <property type="molecule type" value="Genomic_DNA"/>
</dbReference>
<dbReference type="GO" id="GO:0098609">
    <property type="term" value="P:cell-cell adhesion"/>
    <property type="evidence" value="ECO:0007669"/>
    <property type="project" value="TreeGrafter"/>
</dbReference>
<organism evidence="4 5">
    <name type="scientific">Hemibagrus guttatus</name>
    <dbReference type="NCBI Taxonomy" id="175788"/>
    <lineage>
        <taxon>Eukaryota</taxon>
        <taxon>Metazoa</taxon>
        <taxon>Chordata</taxon>
        <taxon>Craniata</taxon>
        <taxon>Vertebrata</taxon>
        <taxon>Euteleostomi</taxon>
        <taxon>Actinopterygii</taxon>
        <taxon>Neopterygii</taxon>
        <taxon>Teleostei</taxon>
        <taxon>Ostariophysi</taxon>
        <taxon>Siluriformes</taxon>
        <taxon>Bagridae</taxon>
        <taxon>Hemibagrus</taxon>
    </lineage>
</organism>
<feature type="compositionally biased region" description="Low complexity" evidence="3">
    <location>
        <begin position="248"/>
        <end position="275"/>
    </location>
</feature>
<keyword evidence="2" id="KW-0440">LIM domain</keyword>
<dbReference type="GO" id="GO:0005925">
    <property type="term" value="C:focal adhesion"/>
    <property type="evidence" value="ECO:0007669"/>
    <property type="project" value="TreeGrafter"/>
</dbReference>
<dbReference type="AlphaFoldDB" id="A0AAE0VE20"/>
<accession>A0AAE0VE20</accession>
<dbReference type="PANTHER" id="PTHR24207">
    <property type="entry name" value="ZYX102 PROTEIN"/>
    <property type="match status" value="1"/>
</dbReference>
<keyword evidence="1" id="KW-0677">Repeat</keyword>
<feature type="compositionally biased region" description="Low complexity" evidence="3">
    <location>
        <begin position="290"/>
        <end position="309"/>
    </location>
</feature>
<evidence type="ECO:0000313" key="4">
    <source>
        <dbReference type="EMBL" id="KAK3556506.1"/>
    </source>
</evidence>
<feature type="compositionally biased region" description="Polar residues" evidence="3">
    <location>
        <begin position="276"/>
        <end position="289"/>
    </location>
</feature>
<comment type="caution">
    <text evidence="4">The sequence shown here is derived from an EMBL/GenBank/DDBJ whole genome shotgun (WGS) entry which is preliminary data.</text>
</comment>